<keyword evidence="2" id="KW-1185">Reference proteome</keyword>
<dbReference type="EMBL" id="KZ825078">
    <property type="protein sequence ID" value="RAH53256.1"/>
    <property type="molecule type" value="Genomic_DNA"/>
</dbReference>
<accession>A0A8G1VHC9</accession>
<name>A0A8G1VHC9_9EURO</name>
<dbReference type="AlphaFoldDB" id="A0A8G1VHC9"/>
<dbReference type="GeneID" id="37164433"/>
<dbReference type="RefSeq" id="XP_025511178.1">
    <property type="nucleotide sequence ID" value="XM_025661031.1"/>
</dbReference>
<dbReference type="Proteomes" id="UP000249526">
    <property type="component" value="Unassembled WGS sequence"/>
</dbReference>
<gene>
    <name evidence="1" type="ORF">BO85DRAFT_453350</name>
</gene>
<sequence length="72" mass="7989">MMMIFLVQATARRRAVVALCWPKLMPIHSRPGNRQLSAITASPNTSLLSRNIPGFRGGRKKGFFSVSISDPF</sequence>
<organism evidence="1 2">
    <name type="scientific">Aspergillus piperis CBS 112811</name>
    <dbReference type="NCBI Taxonomy" id="1448313"/>
    <lineage>
        <taxon>Eukaryota</taxon>
        <taxon>Fungi</taxon>
        <taxon>Dikarya</taxon>
        <taxon>Ascomycota</taxon>
        <taxon>Pezizomycotina</taxon>
        <taxon>Eurotiomycetes</taxon>
        <taxon>Eurotiomycetidae</taxon>
        <taxon>Eurotiales</taxon>
        <taxon>Aspergillaceae</taxon>
        <taxon>Aspergillus</taxon>
        <taxon>Aspergillus subgen. Circumdati</taxon>
    </lineage>
</organism>
<reference evidence="1 2" key="1">
    <citation type="submission" date="2018-02" db="EMBL/GenBank/DDBJ databases">
        <title>The genomes of Aspergillus section Nigri reveals drivers in fungal speciation.</title>
        <authorList>
            <consortium name="DOE Joint Genome Institute"/>
            <person name="Vesth T.C."/>
            <person name="Nybo J."/>
            <person name="Theobald S."/>
            <person name="Brandl J."/>
            <person name="Frisvad J.C."/>
            <person name="Nielsen K.F."/>
            <person name="Lyhne E.K."/>
            <person name="Kogle M.E."/>
            <person name="Kuo A."/>
            <person name="Riley R."/>
            <person name="Clum A."/>
            <person name="Nolan M."/>
            <person name="Lipzen A."/>
            <person name="Salamov A."/>
            <person name="Henrissat B."/>
            <person name="Wiebenga A."/>
            <person name="De vries R.P."/>
            <person name="Grigoriev I.V."/>
            <person name="Mortensen U.H."/>
            <person name="Andersen M.R."/>
            <person name="Baker S.E."/>
        </authorList>
    </citation>
    <scope>NUCLEOTIDE SEQUENCE [LARGE SCALE GENOMIC DNA]</scope>
    <source>
        <strain evidence="1 2">CBS 112811</strain>
    </source>
</reference>
<evidence type="ECO:0000313" key="2">
    <source>
        <dbReference type="Proteomes" id="UP000249526"/>
    </source>
</evidence>
<proteinExistence type="predicted"/>
<protein>
    <submittedName>
        <fullName evidence="1">Uncharacterized protein</fullName>
    </submittedName>
</protein>
<evidence type="ECO:0000313" key="1">
    <source>
        <dbReference type="EMBL" id="RAH53256.1"/>
    </source>
</evidence>